<proteinExistence type="predicted"/>
<evidence type="ECO:0000313" key="2">
    <source>
        <dbReference type="Proteomes" id="UP000241854"/>
    </source>
</evidence>
<name>A0A2R4P021_9BACT</name>
<accession>A0A2R4P021</accession>
<gene>
    <name evidence="1" type="ORF">CCS77_0943</name>
</gene>
<dbReference type="AlphaFoldDB" id="A0A2R4P021"/>
<dbReference type="SUPFAM" id="SSF56349">
    <property type="entry name" value="DNA breaking-rejoining enzymes"/>
    <property type="match status" value="1"/>
</dbReference>
<organism evidence="1 2">
    <name type="scientific">Campylobacter concisus</name>
    <dbReference type="NCBI Taxonomy" id="199"/>
    <lineage>
        <taxon>Bacteria</taxon>
        <taxon>Pseudomonadati</taxon>
        <taxon>Campylobacterota</taxon>
        <taxon>Epsilonproteobacteria</taxon>
        <taxon>Campylobacterales</taxon>
        <taxon>Campylobacteraceae</taxon>
        <taxon>Campylobacter</taxon>
    </lineage>
</organism>
<protein>
    <submittedName>
        <fullName evidence="1">Uncharacterized protein</fullName>
    </submittedName>
</protein>
<dbReference type="RefSeq" id="WP_012001723.1">
    <property type="nucleotide sequence ID" value="NZ_CABPUN010000005.1"/>
</dbReference>
<dbReference type="EMBL" id="CP021642">
    <property type="protein sequence ID" value="AVX44004.1"/>
    <property type="molecule type" value="Genomic_DNA"/>
</dbReference>
<reference evidence="1 2" key="1">
    <citation type="journal article" date="2018" name="Emerg. Microbes Infect.">
        <title>Genomic analysis of oral Campylobacter concisus strains identified a potential bacterial molecular marker associated with active Crohn's disease.</title>
        <authorList>
            <person name="Liu F."/>
            <person name="Ma R."/>
            <person name="Tay C.Y.A."/>
            <person name="Octavia S."/>
            <person name="Lan R."/>
            <person name="Chung H.K.L."/>
            <person name="Riordan S.M."/>
            <person name="Grimm M.C."/>
            <person name="Leong R.W."/>
            <person name="Tanaka M.M."/>
            <person name="Connor S."/>
            <person name="Zhang L."/>
        </authorList>
    </citation>
    <scope>NUCLEOTIDE SEQUENCE [LARGE SCALE GENOMIC DNA]</scope>
    <source>
        <strain evidence="1 2">P2CDO4</strain>
    </source>
</reference>
<sequence length="40" mass="4411">MKGFNAHKLMAFMGHTDIKSSLHYVHLNVDDIRDGVGVGV</sequence>
<dbReference type="Proteomes" id="UP000241854">
    <property type="component" value="Chromosome"/>
</dbReference>
<dbReference type="GO" id="GO:0003677">
    <property type="term" value="F:DNA binding"/>
    <property type="evidence" value="ECO:0007669"/>
    <property type="project" value="InterPro"/>
</dbReference>
<evidence type="ECO:0000313" key="1">
    <source>
        <dbReference type="EMBL" id="AVX44004.1"/>
    </source>
</evidence>
<dbReference type="InterPro" id="IPR011010">
    <property type="entry name" value="DNA_brk_join_enz"/>
</dbReference>